<dbReference type="RefSeq" id="WP_310098925.1">
    <property type="nucleotide sequence ID" value="NZ_JAVDUU010000003.1"/>
</dbReference>
<evidence type="ECO:0000313" key="2">
    <source>
        <dbReference type="Proteomes" id="UP001247620"/>
    </source>
</evidence>
<dbReference type="EMBL" id="JAVDUU010000003">
    <property type="protein sequence ID" value="MDR6943896.1"/>
    <property type="molecule type" value="Genomic_DNA"/>
</dbReference>
<reference evidence="1 2" key="1">
    <citation type="submission" date="2023-07" db="EMBL/GenBank/DDBJ databases">
        <title>Sorghum-associated microbial communities from plants grown in Nebraska, USA.</title>
        <authorList>
            <person name="Schachtman D."/>
        </authorList>
    </citation>
    <scope>NUCLEOTIDE SEQUENCE [LARGE SCALE GENOMIC DNA]</scope>
    <source>
        <strain evidence="1 2">3262</strain>
    </source>
</reference>
<evidence type="ECO:0000313" key="1">
    <source>
        <dbReference type="EMBL" id="MDR6943896.1"/>
    </source>
</evidence>
<dbReference type="Proteomes" id="UP001247620">
    <property type="component" value="Unassembled WGS sequence"/>
</dbReference>
<comment type="caution">
    <text evidence="1">The sequence shown here is derived from an EMBL/GenBank/DDBJ whole genome shotgun (WGS) entry which is preliminary data.</text>
</comment>
<gene>
    <name evidence="1" type="ORF">J2W55_003749</name>
</gene>
<keyword evidence="2" id="KW-1185">Reference proteome</keyword>
<dbReference type="PROSITE" id="PS51257">
    <property type="entry name" value="PROKAR_LIPOPROTEIN"/>
    <property type="match status" value="1"/>
</dbReference>
<proteinExistence type="predicted"/>
<name>A0ABU1TES0_9SPHI</name>
<evidence type="ECO:0008006" key="3">
    <source>
        <dbReference type="Google" id="ProtNLM"/>
    </source>
</evidence>
<sequence length="188" mass="22517">MKIIQMIMIIGISVFIVFSCGDKNYRITPEEFKNRVEVDKKVYLKDKEQIYQIIQKMINDKTEPFDAPKEYDQNTQIMVDTIIYNQDQNRLITFIINKNSTDKLLKKENKERYYYNSNYFFCLKDTQGKIKIFEFSNFNLKYFYNLHEIKNALYNYCFISYPAKVNKAIFIITSMILDFGGRKILNGL</sequence>
<protein>
    <recommendedName>
        <fullName evidence="3">Lipoprotein</fullName>
    </recommendedName>
</protein>
<organism evidence="1 2">
    <name type="scientific">Mucilaginibacter pocheonensis</name>
    <dbReference type="NCBI Taxonomy" id="398050"/>
    <lineage>
        <taxon>Bacteria</taxon>
        <taxon>Pseudomonadati</taxon>
        <taxon>Bacteroidota</taxon>
        <taxon>Sphingobacteriia</taxon>
        <taxon>Sphingobacteriales</taxon>
        <taxon>Sphingobacteriaceae</taxon>
        <taxon>Mucilaginibacter</taxon>
    </lineage>
</organism>
<accession>A0ABU1TES0</accession>